<dbReference type="OrthoDB" id="430315at2759"/>
<dbReference type="PANTHER" id="PTHR31048">
    <property type="entry name" value="OS03G0233200 PROTEIN"/>
    <property type="match status" value="1"/>
</dbReference>
<comment type="similarity">
    <text evidence="1">Belongs to the thaumatin family.</text>
</comment>
<sequence>MTFTHATTLEIRNQCPYTVWAAAMPGGGQQLNSGQTWSINVPSNTTSGRIWGRTNCNFNASGQGKCESGDCGGLLECQAYGNPPNTLVEYKLNQFSDMRDFFDISLFHGFNIPVDFRQTTGICRGVGCLADIIEHCPAELKVAGGCNDACTVFNTEEYCCNFGDCGPTNYSKFFKDWCPDAYTYSKPDELSTFACPTGPNYRVVFCPDSLRLIM</sequence>
<accession>A0A835A1B1</accession>
<dbReference type="EMBL" id="JABCRI010000001">
    <property type="protein sequence ID" value="KAF8412297.1"/>
    <property type="molecule type" value="Genomic_DNA"/>
</dbReference>
<proteinExistence type="inferred from homology"/>
<feature type="disulfide bond" evidence="3">
    <location>
        <begin position="160"/>
        <end position="165"/>
    </location>
</feature>
<feature type="disulfide bond" evidence="3">
    <location>
        <begin position="150"/>
        <end position="159"/>
    </location>
</feature>
<dbReference type="OMA" id="MTFTHAT"/>
<feature type="disulfide bond" evidence="3">
    <location>
        <begin position="15"/>
        <end position="206"/>
    </location>
</feature>
<evidence type="ECO:0000256" key="1">
    <source>
        <dbReference type="ARBA" id="ARBA00010607"/>
    </source>
</evidence>
<evidence type="ECO:0000313" key="4">
    <source>
        <dbReference type="EMBL" id="KAF8412297.1"/>
    </source>
</evidence>
<dbReference type="PROSITE" id="PS51367">
    <property type="entry name" value="THAUMATIN_2"/>
    <property type="match status" value="1"/>
</dbReference>
<keyword evidence="5" id="KW-1185">Reference proteome</keyword>
<dbReference type="SMART" id="SM00205">
    <property type="entry name" value="THN"/>
    <property type="match status" value="1"/>
</dbReference>
<feature type="disulfide bond" evidence="3">
    <location>
        <begin position="56"/>
        <end position="66"/>
    </location>
</feature>
<comment type="caution">
    <text evidence="4">The sequence shown here is derived from an EMBL/GenBank/DDBJ whole genome shotgun (WGS) entry which is preliminary data.</text>
</comment>
<evidence type="ECO:0008006" key="6">
    <source>
        <dbReference type="Google" id="ProtNLM"/>
    </source>
</evidence>
<gene>
    <name evidence="4" type="ORF">HHK36_000258</name>
</gene>
<keyword evidence="2 3" id="KW-1015">Disulfide bond</keyword>
<dbReference type="PRINTS" id="PR00347">
    <property type="entry name" value="THAUMATIN"/>
</dbReference>
<dbReference type="FunFam" id="2.60.110.10:FF:000003">
    <property type="entry name" value="Thaumatin I"/>
    <property type="match status" value="1"/>
</dbReference>
<feature type="disulfide bond" evidence="3">
    <location>
        <begin position="123"/>
        <end position="195"/>
    </location>
</feature>
<dbReference type="Pfam" id="PF00314">
    <property type="entry name" value="Thaumatin"/>
    <property type="match status" value="1"/>
</dbReference>
<dbReference type="Gene3D" id="2.60.110.10">
    <property type="entry name" value="Thaumatin"/>
    <property type="match status" value="1"/>
</dbReference>
<protein>
    <recommendedName>
        <fullName evidence="6">Thaumatin-like protein</fullName>
    </recommendedName>
</protein>
<dbReference type="InterPro" id="IPR001938">
    <property type="entry name" value="Thaumatin"/>
</dbReference>
<feature type="disulfide bond" evidence="3">
    <location>
        <begin position="128"/>
        <end position="178"/>
    </location>
</feature>
<dbReference type="SUPFAM" id="SSF49870">
    <property type="entry name" value="Osmotin, thaumatin-like protein"/>
    <property type="match status" value="1"/>
</dbReference>
<dbReference type="Proteomes" id="UP000655225">
    <property type="component" value="Unassembled WGS sequence"/>
</dbReference>
<feature type="disulfide bond" evidence="3">
    <location>
        <begin position="71"/>
        <end position="77"/>
    </location>
</feature>
<reference evidence="4 5" key="1">
    <citation type="submission" date="2020-04" db="EMBL/GenBank/DDBJ databases">
        <title>Plant Genome Project.</title>
        <authorList>
            <person name="Zhang R.-G."/>
        </authorList>
    </citation>
    <scope>NUCLEOTIDE SEQUENCE [LARGE SCALE GENOMIC DNA]</scope>
    <source>
        <strain evidence="4">YNK0</strain>
        <tissue evidence="4">Leaf</tissue>
    </source>
</reference>
<evidence type="ECO:0000313" key="5">
    <source>
        <dbReference type="Proteomes" id="UP000655225"/>
    </source>
</evidence>
<organism evidence="4 5">
    <name type="scientific">Tetracentron sinense</name>
    <name type="common">Spur-leaf</name>
    <dbReference type="NCBI Taxonomy" id="13715"/>
    <lineage>
        <taxon>Eukaryota</taxon>
        <taxon>Viridiplantae</taxon>
        <taxon>Streptophyta</taxon>
        <taxon>Embryophyta</taxon>
        <taxon>Tracheophyta</taxon>
        <taxon>Spermatophyta</taxon>
        <taxon>Magnoliopsida</taxon>
        <taxon>Trochodendrales</taxon>
        <taxon>Trochodendraceae</taxon>
        <taxon>Tetracentron</taxon>
    </lineage>
</organism>
<dbReference type="PIRSF" id="PIRSF002703">
    <property type="entry name" value="Thaumatin"/>
    <property type="match status" value="1"/>
</dbReference>
<feature type="disulfide bond" evidence="3">
    <location>
        <begin position="136"/>
        <end position="146"/>
    </location>
</feature>
<dbReference type="InterPro" id="IPR037176">
    <property type="entry name" value="Osmotin/thaumatin-like_sf"/>
</dbReference>
<name>A0A835A1B1_TETSI</name>
<evidence type="ECO:0000256" key="3">
    <source>
        <dbReference type="PIRSR" id="PIRSR002703-1"/>
    </source>
</evidence>
<evidence type="ECO:0000256" key="2">
    <source>
        <dbReference type="ARBA" id="ARBA00023157"/>
    </source>
</evidence>
<dbReference type="AlphaFoldDB" id="A0A835A1B1"/>